<sequence length="35" mass="4486">MCFRNHKIIFRYEHRDRKKHLYWPHDIIASFRLSA</sequence>
<reference evidence="1" key="1">
    <citation type="submission" date="2014-09" db="EMBL/GenBank/DDBJ databases">
        <authorList>
            <person name="Magalhaes I.L.F."/>
            <person name="Oliveira U."/>
            <person name="Santos F.R."/>
            <person name="Vidigal T.H.D.A."/>
            <person name="Brescovit A.D."/>
            <person name="Santos A.J."/>
        </authorList>
    </citation>
    <scope>NUCLEOTIDE SEQUENCE</scope>
    <source>
        <tissue evidence="1">Shoot tissue taken approximately 20 cm above the soil surface</tissue>
    </source>
</reference>
<proteinExistence type="predicted"/>
<dbReference type="EMBL" id="GBRH01230477">
    <property type="protein sequence ID" value="JAD67418.1"/>
    <property type="molecule type" value="Transcribed_RNA"/>
</dbReference>
<protein>
    <submittedName>
        <fullName evidence="1">Uncharacterized protein</fullName>
    </submittedName>
</protein>
<name>A0A0A9BYX7_ARUDO</name>
<reference evidence="1" key="2">
    <citation type="journal article" date="2015" name="Data Brief">
        <title>Shoot transcriptome of the giant reed, Arundo donax.</title>
        <authorList>
            <person name="Barrero R.A."/>
            <person name="Guerrero F.D."/>
            <person name="Moolhuijzen P."/>
            <person name="Goolsby J.A."/>
            <person name="Tidwell J."/>
            <person name="Bellgard S.E."/>
            <person name="Bellgard M.I."/>
        </authorList>
    </citation>
    <scope>NUCLEOTIDE SEQUENCE</scope>
    <source>
        <tissue evidence="1">Shoot tissue taken approximately 20 cm above the soil surface</tissue>
    </source>
</reference>
<dbReference type="AlphaFoldDB" id="A0A0A9BYX7"/>
<evidence type="ECO:0000313" key="1">
    <source>
        <dbReference type="EMBL" id="JAD67418.1"/>
    </source>
</evidence>
<accession>A0A0A9BYX7</accession>
<organism evidence="1">
    <name type="scientific">Arundo donax</name>
    <name type="common">Giant reed</name>
    <name type="synonym">Donax arundinaceus</name>
    <dbReference type="NCBI Taxonomy" id="35708"/>
    <lineage>
        <taxon>Eukaryota</taxon>
        <taxon>Viridiplantae</taxon>
        <taxon>Streptophyta</taxon>
        <taxon>Embryophyta</taxon>
        <taxon>Tracheophyta</taxon>
        <taxon>Spermatophyta</taxon>
        <taxon>Magnoliopsida</taxon>
        <taxon>Liliopsida</taxon>
        <taxon>Poales</taxon>
        <taxon>Poaceae</taxon>
        <taxon>PACMAD clade</taxon>
        <taxon>Arundinoideae</taxon>
        <taxon>Arundineae</taxon>
        <taxon>Arundo</taxon>
    </lineage>
</organism>